<dbReference type="InterPro" id="IPR001509">
    <property type="entry name" value="Epimerase_deHydtase"/>
</dbReference>
<dbReference type="Pfam" id="PF01370">
    <property type="entry name" value="Epimerase"/>
    <property type="match status" value="1"/>
</dbReference>
<evidence type="ECO:0000256" key="1">
    <source>
        <dbReference type="ARBA" id="ARBA00007637"/>
    </source>
</evidence>
<dbReference type="SUPFAM" id="SSF51735">
    <property type="entry name" value="NAD(P)-binding Rossmann-fold domains"/>
    <property type="match status" value="1"/>
</dbReference>
<organism evidence="3 4">
    <name type="scientific">Staphylococcus felis</name>
    <dbReference type="NCBI Taxonomy" id="46127"/>
    <lineage>
        <taxon>Bacteria</taxon>
        <taxon>Bacillati</taxon>
        <taxon>Bacillota</taxon>
        <taxon>Bacilli</taxon>
        <taxon>Bacillales</taxon>
        <taxon>Staphylococcaceae</taxon>
        <taxon>Staphylococcus</taxon>
    </lineage>
</organism>
<dbReference type="AlphaFoldDB" id="A0A3E0ILF4"/>
<proteinExistence type="inferred from homology"/>
<reference evidence="3 4" key="1">
    <citation type="journal article" date="2018" name="Vet. Microbiol.">
        <title>Characterisation of Staphylococcus felis isolated from cats using whole genome sequencing.</title>
        <authorList>
            <person name="Worthing K."/>
            <person name="Pang S."/>
            <person name="Trott D.J."/>
            <person name="Abraham S."/>
            <person name="Coombs G.W."/>
            <person name="Jordan D."/>
            <person name="McIntyre L."/>
            <person name="Davies M.R."/>
            <person name="Norris J."/>
        </authorList>
    </citation>
    <scope>NUCLEOTIDE SEQUENCE [LARGE SCALE GENOMIC DNA]</scope>
    <source>
        <strain evidence="3 4">F9</strain>
    </source>
</reference>
<gene>
    <name evidence="3" type="ORF">DOS83_12395</name>
</gene>
<dbReference type="PANTHER" id="PTHR43000">
    <property type="entry name" value="DTDP-D-GLUCOSE 4,6-DEHYDRATASE-RELATED"/>
    <property type="match status" value="1"/>
</dbReference>
<evidence type="ECO:0000259" key="2">
    <source>
        <dbReference type="Pfam" id="PF01370"/>
    </source>
</evidence>
<accession>A0A3E0ILF4</accession>
<protein>
    <submittedName>
        <fullName evidence="3">NAD-dependent dehydratase</fullName>
    </submittedName>
</protein>
<dbReference type="InterPro" id="IPR036291">
    <property type="entry name" value="NAD(P)-bd_dom_sf"/>
</dbReference>
<dbReference type="Gene3D" id="3.90.25.10">
    <property type="entry name" value="UDP-galactose 4-epimerase, domain 1"/>
    <property type="match status" value="1"/>
</dbReference>
<feature type="domain" description="NAD-dependent epimerase/dehydratase" evidence="2">
    <location>
        <begin position="3"/>
        <end position="242"/>
    </location>
</feature>
<dbReference type="OrthoDB" id="9801785at2"/>
<comment type="similarity">
    <text evidence="1">Belongs to the NAD(P)-dependent epimerase/dehydratase family.</text>
</comment>
<dbReference type="Gene3D" id="3.40.50.720">
    <property type="entry name" value="NAD(P)-binding Rossmann-like Domain"/>
    <property type="match status" value="1"/>
</dbReference>
<name>A0A3E0ILF4_9STAP</name>
<comment type="caution">
    <text evidence="3">The sequence shown here is derived from an EMBL/GenBank/DDBJ whole genome shotgun (WGS) entry which is preliminary data.</text>
</comment>
<dbReference type="Proteomes" id="UP000256562">
    <property type="component" value="Unassembled WGS sequence"/>
</dbReference>
<dbReference type="RefSeq" id="WP_116095252.1">
    <property type="nucleotide sequence ID" value="NZ_QKXQ01000610.1"/>
</dbReference>
<evidence type="ECO:0000313" key="4">
    <source>
        <dbReference type="Proteomes" id="UP000256562"/>
    </source>
</evidence>
<dbReference type="EMBL" id="QKXQ01000610">
    <property type="protein sequence ID" value="REH90451.1"/>
    <property type="molecule type" value="Genomic_DNA"/>
</dbReference>
<dbReference type="PRINTS" id="PR01713">
    <property type="entry name" value="NUCEPIMERASE"/>
</dbReference>
<sequence>MKVLITGGAGFIGSHVAEHFFEIGNEVYIIDNLSSGYRENIGFIDDEHFFELDIRDYNKVNELIVKHQFDVVVHLAAMVSVVETVEKPVESNEINIDATLNILQVCKENNKNIKKFVFASSAAVYGNEKTLPKSIESFIQPESPYAVQKYSGEQYVKIYNQLYGIPTTALRFFNVYGPKQDPKSQYSGVLSVLKNAFDQNKTFTFYGDGRQTRDFVYVKDVVQAINLVVNEDRSNGKVYNVGTSKPTSLIEIFDVFKNLYNKTIDTAFDKPREGDVKQSYANIDGLEELGYKIKYPIAKGLNEYLSYKSSK</sequence>
<evidence type="ECO:0000313" key="3">
    <source>
        <dbReference type="EMBL" id="REH90451.1"/>
    </source>
</evidence>